<evidence type="ECO:0000313" key="1">
    <source>
        <dbReference type="EMBL" id="QLH02741.1"/>
    </source>
</evidence>
<dbReference type="Proteomes" id="UP000509771">
    <property type="component" value="Chromosome"/>
</dbReference>
<proteinExistence type="predicted"/>
<name>A0A7D5R7G9_9ARCH</name>
<organism evidence="1 2">
    <name type="scientific">Nitrosopumilus cobalaminigenes</name>
    <dbReference type="NCBI Taxonomy" id="1470066"/>
    <lineage>
        <taxon>Archaea</taxon>
        <taxon>Nitrososphaerota</taxon>
        <taxon>Nitrososphaeria</taxon>
        <taxon>Nitrosopumilales</taxon>
        <taxon>Nitrosopumilaceae</taxon>
        <taxon>Nitrosopumilus</taxon>
    </lineage>
</organism>
<gene>
    <name evidence="1" type="ORF">C5F47_03805</name>
</gene>
<dbReference type="RefSeq" id="WP_179361580.1">
    <property type="nucleotide sequence ID" value="NZ_CP026993.1"/>
</dbReference>
<dbReference type="GeneID" id="56059117"/>
<dbReference type="KEGG" id="ncl:C5F47_03805"/>
<sequence>MSDSETLSKIQAHLEKTNEIIENSIEQDSLFHDSSKNKIFKLWLESNHFALNILEKNSKE</sequence>
<keyword evidence="2" id="KW-1185">Reference proteome</keyword>
<reference evidence="1 2" key="1">
    <citation type="submission" date="2018-02" db="EMBL/GenBank/DDBJ databases">
        <title>Complete genome of Nitrosopumilus cobalaminigenes HCA1.</title>
        <authorList>
            <person name="Qin W."/>
            <person name="Zheng Y."/>
            <person name="Stahl D.A."/>
        </authorList>
    </citation>
    <scope>NUCLEOTIDE SEQUENCE [LARGE SCALE GENOMIC DNA]</scope>
    <source>
        <strain evidence="1 2">HCA1</strain>
    </source>
</reference>
<protein>
    <submittedName>
        <fullName evidence="1">Uncharacterized protein</fullName>
    </submittedName>
</protein>
<accession>A0A7D5R7G9</accession>
<evidence type="ECO:0000313" key="2">
    <source>
        <dbReference type="Proteomes" id="UP000509771"/>
    </source>
</evidence>
<dbReference type="AlphaFoldDB" id="A0A7D5R7G9"/>
<dbReference type="EMBL" id="CP026993">
    <property type="protein sequence ID" value="QLH02741.1"/>
    <property type="molecule type" value="Genomic_DNA"/>
</dbReference>